<evidence type="ECO:0000313" key="3">
    <source>
        <dbReference type="Proteomes" id="UP001054945"/>
    </source>
</evidence>
<protein>
    <submittedName>
        <fullName evidence="2">Uncharacterized protein</fullName>
    </submittedName>
</protein>
<keyword evidence="3" id="KW-1185">Reference proteome</keyword>
<feature type="region of interest" description="Disordered" evidence="1">
    <location>
        <begin position="17"/>
        <end position="36"/>
    </location>
</feature>
<evidence type="ECO:0000256" key="1">
    <source>
        <dbReference type="SAM" id="MobiDB-lite"/>
    </source>
</evidence>
<comment type="caution">
    <text evidence="2">The sequence shown here is derived from an EMBL/GenBank/DDBJ whole genome shotgun (WGS) entry which is preliminary data.</text>
</comment>
<accession>A0AAV4NY34</accession>
<evidence type="ECO:0000313" key="2">
    <source>
        <dbReference type="EMBL" id="GIX89220.1"/>
    </source>
</evidence>
<organism evidence="2 3">
    <name type="scientific">Caerostris extrusa</name>
    <name type="common">Bark spider</name>
    <name type="synonym">Caerostris bankana</name>
    <dbReference type="NCBI Taxonomy" id="172846"/>
    <lineage>
        <taxon>Eukaryota</taxon>
        <taxon>Metazoa</taxon>
        <taxon>Ecdysozoa</taxon>
        <taxon>Arthropoda</taxon>
        <taxon>Chelicerata</taxon>
        <taxon>Arachnida</taxon>
        <taxon>Araneae</taxon>
        <taxon>Araneomorphae</taxon>
        <taxon>Entelegynae</taxon>
        <taxon>Araneoidea</taxon>
        <taxon>Araneidae</taxon>
        <taxon>Caerostris</taxon>
    </lineage>
</organism>
<dbReference type="AlphaFoldDB" id="A0AAV4NY34"/>
<dbReference type="Proteomes" id="UP001054945">
    <property type="component" value="Unassembled WGS sequence"/>
</dbReference>
<gene>
    <name evidence="2" type="ORF">CEXT_762211</name>
</gene>
<reference evidence="2 3" key="1">
    <citation type="submission" date="2021-06" db="EMBL/GenBank/DDBJ databases">
        <title>Caerostris extrusa draft genome.</title>
        <authorList>
            <person name="Kono N."/>
            <person name="Arakawa K."/>
        </authorList>
    </citation>
    <scope>NUCLEOTIDE SEQUENCE [LARGE SCALE GENOMIC DNA]</scope>
</reference>
<dbReference type="EMBL" id="BPLR01003836">
    <property type="protein sequence ID" value="GIX89220.1"/>
    <property type="molecule type" value="Genomic_DNA"/>
</dbReference>
<sequence length="68" mass="7898">MYRLGFPSFGSNFIPKRPPSVPFRSNSDKREQLRTHSVAGCRVPSKTKRGTLLRGYYNAQMHLLKLFR</sequence>
<name>A0AAV4NY34_CAEEX</name>
<proteinExistence type="predicted"/>